<comment type="caution">
    <text evidence="11">The sequence shown here is derived from an EMBL/GenBank/DDBJ whole genome shotgun (WGS) entry which is preliminary data.</text>
</comment>
<keyword evidence="6" id="KW-0997">Cell inner membrane</keyword>
<evidence type="ECO:0000256" key="2">
    <source>
        <dbReference type="ARBA" id="ARBA00011084"/>
    </source>
</evidence>
<keyword evidence="9 10" id="KW-0472">Membrane</keyword>
<sequence>MTASPPFIKPAHTAEGFTLVEMLVAIAVFSLVAAAGAGVLNGALNARDGVGEADDIMRQVSLARSILKSDSLQIVARPVRDVFGGQTLVSFEGGTVEEDAPFLRFARRGWSNPGLIARRGTVQYVEYLLEGDRLVRRTRLRPDPTSETGNSDRVLLDGVRSVGIEFLTNGNWQQAFQTGGFDRHDLPSAMALTLDHERLGRLRQLFLITGEHP</sequence>
<dbReference type="InterPro" id="IPR045584">
    <property type="entry name" value="Pilin-like"/>
</dbReference>
<evidence type="ECO:0000256" key="7">
    <source>
        <dbReference type="ARBA" id="ARBA00022692"/>
    </source>
</evidence>
<keyword evidence="7 10" id="KW-0812">Transmembrane</keyword>
<dbReference type="Proteomes" id="UP000271227">
    <property type="component" value="Unassembled WGS sequence"/>
</dbReference>
<dbReference type="InParanoid" id="A0A3M0CSG8"/>
<dbReference type="RefSeq" id="WP_121937043.1">
    <property type="nucleotide sequence ID" value="NZ_REFR01000009.1"/>
</dbReference>
<evidence type="ECO:0000256" key="1">
    <source>
        <dbReference type="ARBA" id="ARBA00004377"/>
    </source>
</evidence>
<dbReference type="AlphaFoldDB" id="A0A3M0CSG8"/>
<dbReference type="Gene3D" id="2.10.70.20">
    <property type="entry name" value="gspk-gspi-gspj complex like domains"/>
    <property type="match status" value="1"/>
</dbReference>
<evidence type="ECO:0000256" key="5">
    <source>
        <dbReference type="ARBA" id="ARBA00022481"/>
    </source>
</evidence>
<dbReference type="EMBL" id="REFR01000009">
    <property type="protein sequence ID" value="RMB11805.1"/>
    <property type="molecule type" value="Genomic_DNA"/>
</dbReference>
<keyword evidence="4" id="KW-1003">Cell membrane</keyword>
<dbReference type="InterPro" id="IPR012902">
    <property type="entry name" value="N_methyl_site"/>
</dbReference>
<comment type="similarity">
    <text evidence="2">Belongs to the GSP J family.</text>
</comment>
<dbReference type="GO" id="GO:0005886">
    <property type="term" value="C:plasma membrane"/>
    <property type="evidence" value="ECO:0007669"/>
    <property type="project" value="UniProtKB-SubCell"/>
</dbReference>
<evidence type="ECO:0000256" key="4">
    <source>
        <dbReference type="ARBA" id="ARBA00022475"/>
    </source>
</evidence>
<protein>
    <recommendedName>
        <fullName evidence="3">Type II secretion system protein J</fullName>
    </recommendedName>
</protein>
<dbReference type="OrthoDB" id="9794345at2"/>
<accession>A0A3M0CSG8</accession>
<dbReference type="PANTHER" id="PTHR39583">
    <property type="entry name" value="TYPE II SECRETION SYSTEM PROTEIN J-RELATED"/>
    <property type="match status" value="1"/>
</dbReference>
<evidence type="ECO:0000256" key="8">
    <source>
        <dbReference type="ARBA" id="ARBA00022989"/>
    </source>
</evidence>
<dbReference type="Pfam" id="PF07963">
    <property type="entry name" value="N_methyl"/>
    <property type="match status" value="1"/>
</dbReference>
<evidence type="ECO:0000256" key="9">
    <source>
        <dbReference type="ARBA" id="ARBA00023136"/>
    </source>
</evidence>
<dbReference type="Gene3D" id="3.10.610.10">
    <property type="entry name" value="GSPII I/J protein-like"/>
    <property type="match status" value="1"/>
</dbReference>
<dbReference type="PANTHER" id="PTHR39583:SF2">
    <property type="entry name" value="TYPE II SECRETION SYSTEM PROTEIN J"/>
    <property type="match status" value="1"/>
</dbReference>
<dbReference type="NCBIfam" id="TIGR02532">
    <property type="entry name" value="IV_pilin_GFxxxE"/>
    <property type="match status" value="1"/>
</dbReference>
<evidence type="ECO:0000256" key="6">
    <source>
        <dbReference type="ARBA" id="ARBA00022519"/>
    </source>
</evidence>
<evidence type="ECO:0000256" key="10">
    <source>
        <dbReference type="SAM" id="Phobius"/>
    </source>
</evidence>
<dbReference type="GO" id="GO:0015627">
    <property type="term" value="C:type II protein secretion system complex"/>
    <property type="evidence" value="ECO:0007669"/>
    <property type="project" value="InterPro"/>
</dbReference>
<dbReference type="SUPFAM" id="SSF54523">
    <property type="entry name" value="Pili subunits"/>
    <property type="match status" value="2"/>
</dbReference>
<evidence type="ECO:0000313" key="12">
    <source>
        <dbReference type="Proteomes" id="UP000271227"/>
    </source>
</evidence>
<keyword evidence="8 10" id="KW-1133">Transmembrane helix</keyword>
<dbReference type="InterPro" id="IPR010055">
    <property type="entry name" value="T2SS_protein-GspJ"/>
</dbReference>
<reference evidence="11 12" key="1">
    <citation type="submission" date="2018-10" db="EMBL/GenBank/DDBJ databases">
        <title>Genomic Encyclopedia of Archaeal and Bacterial Type Strains, Phase II (KMG-II): from individual species to whole genera.</title>
        <authorList>
            <person name="Goeker M."/>
        </authorList>
    </citation>
    <scope>NUCLEOTIDE SEQUENCE [LARGE SCALE GENOMIC DNA]</scope>
    <source>
        <strain evidence="11 12">DSM 25217</strain>
    </source>
</reference>
<evidence type="ECO:0000313" key="11">
    <source>
        <dbReference type="EMBL" id="RMB11805.1"/>
    </source>
</evidence>
<evidence type="ECO:0000256" key="3">
    <source>
        <dbReference type="ARBA" id="ARBA00021539"/>
    </source>
</evidence>
<dbReference type="NCBIfam" id="TIGR01711">
    <property type="entry name" value="gspJ"/>
    <property type="match status" value="1"/>
</dbReference>
<dbReference type="PROSITE" id="PS00409">
    <property type="entry name" value="PROKAR_NTER_METHYL"/>
    <property type="match status" value="1"/>
</dbReference>
<gene>
    <name evidence="11" type="ORF">BXY39_0289</name>
</gene>
<dbReference type="InterPro" id="IPR051621">
    <property type="entry name" value="T2SS_protein_J"/>
</dbReference>
<dbReference type="GO" id="GO:0015628">
    <property type="term" value="P:protein secretion by the type II secretion system"/>
    <property type="evidence" value="ECO:0007669"/>
    <property type="project" value="InterPro"/>
</dbReference>
<organism evidence="11 12">
    <name type="scientific">Eilatimonas milleporae</name>
    <dbReference type="NCBI Taxonomy" id="911205"/>
    <lineage>
        <taxon>Bacteria</taxon>
        <taxon>Pseudomonadati</taxon>
        <taxon>Pseudomonadota</taxon>
        <taxon>Alphaproteobacteria</taxon>
        <taxon>Kordiimonadales</taxon>
        <taxon>Kordiimonadaceae</taxon>
        <taxon>Eilatimonas</taxon>
    </lineage>
</organism>
<comment type="subcellular location">
    <subcellularLocation>
        <location evidence="1">Cell inner membrane</location>
        <topology evidence="1">Single-pass membrane protein</topology>
    </subcellularLocation>
</comment>
<dbReference type="Pfam" id="PF11612">
    <property type="entry name" value="T2SSJ"/>
    <property type="match status" value="1"/>
</dbReference>
<name>A0A3M0CSG8_9PROT</name>
<proteinExistence type="inferred from homology"/>
<keyword evidence="5" id="KW-0488">Methylation</keyword>
<keyword evidence="12" id="KW-1185">Reference proteome</keyword>
<feature type="transmembrane region" description="Helical" evidence="10">
    <location>
        <begin position="20"/>
        <end position="40"/>
    </location>
</feature>